<evidence type="ECO:0000256" key="1">
    <source>
        <dbReference type="SAM" id="MobiDB-lite"/>
    </source>
</evidence>
<dbReference type="RefSeq" id="WP_189165952.1">
    <property type="nucleotide sequence ID" value="NZ_BMNT01000034.1"/>
</dbReference>
<protein>
    <submittedName>
        <fullName evidence="2">Transcriptional regulator</fullName>
    </submittedName>
</protein>
<evidence type="ECO:0000313" key="3">
    <source>
        <dbReference type="Proteomes" id="UP000645217"/>
    </source>
</evidence>
<reference evidence="2" key="1">
    <citation type="journal article" date="2014" name="Int. J. Syst. Evol. Microbiol.">
        <title>Complete genome sequence of Corynebacterium casei LMG S-19264T (=DSM 44701T), isolated from a smear-ripened cheese.</title>
        <authorList>
            <consortium name="US DOE Joint Genome Institute (JGI-PGF)"/>
            <person name="Walter F."/>
            <person name="Albersmeier A."/>
            <person name="Kalinowski J."/>
            <person name="Ruckert C."/>
        </authorList>
    </citation>
    <scope>NUCLEOTIDE SEQUENCE</scope>
    <source>
        <strain evidence="2">JCM 13064</strain>
    </source>
</reference>
<evidence type="ECO:0000313" key="2">
    <source>
        <dbReference type="EMBL" id="GGL05859.1"/>
    </source>
</evidence>
<sequence>MFEVAVIEDPVAAQAALDPARARLLGEPAEPASAATPAGRLGSPRQEVHHHLRARERPGPIEPAEERREGNVIERVMRGTAASSVISPVALAAVAPDPARAPDQLSARWLLAVAARLVRDVGHLVAAAARARRRVATFTIDGEVRFASAADRAAFAQRLAEAVTALAGEYHDEKAEGGRVHRLIVAMHPYVANGQDGDVEGGVR</sequence>
<organism evidence="2 3">
    <name type="scientific">Sphaerisporangium melleum</name>
    <dbReference type="NCBI Taxonomy" id="321316"/>
    <lineage>
        <taxon>Bacteria</taxon>
        <taxon>Bacillati</taxon>
        <taxon>Actinomycetota</taxon>
        <taxon>Actinomycetes</taxon>
        <taxon>Streptosporangiales</taxon>
        <taxon>Streptosporangiaceae</taxon>
        <taxon>Sphaerisporangium</taxon>
    </lineage>
</organism>
<dbReference type="AlphaFoldDB" id="A0A917RFP6"/>
<feature type="compositionally biased region" description="Basic and acidic residues" evidence="1">
    <location>
        <begin position="55"/>
        <end position="68"/>
    </location>
</feature>
<keyword evidence="3" id="KW-1185">Reference proteome</keyword>
<accession>A0A917RFP6</accession>
<comment type="caution">
    <text evidence="2">The sequence shown here is derived from an EMBL/GenBank/DDBJ whole genome shotgun (WGS) entry which is preliminary data.</text>
</comment>
<name>A0A917RFP6_9ACTN</name>
<gene>
    <name evidence="2" type="ORF">GCM10007964_55140</name>
</gene>
<proteinExistence type="predicted"/>
<reference evidence="2" key="2">
    <citation type="submission" date="2020-09" db="EMBL/GenBank/DDBJ databases">
        <authorList>
            <person name="Sun Q."/>
            <person name="Ohkuma M."/>
        </authorList>
    </citation>
    <scope>NUCLEOTIDE SEQUENCE</scope>
    <source>
        <strain evidence="2">JCM 13064</strain>
    </source>
</reference>
<feature type="region of interest" description="Disordered" evidence="1">
    <location>
        <begin position="28"/>
        <end position="68"/>
    </location>
</feature>
<feature type="compositionally biased region" description="Low complexity" evidence="1">
    <location>
        <begin position="28"/>
        <end position="38"/>
    </location>
</feature>
<dbReference type="EMBL" id="BMNT01000034">
    <property type="protein sequence ID" value="GGL05859.1"/>
    <property type="molecule type" value="Genomic_DNA"/>
</dbReference>
<dbReference type="Proteomes" id="UP000645217">
    <property type="component" value="Unassembled WGS sequence"/>
</dbReference>